<organism evidence="2 3">
    <name type="scientific">Toxocara canis</name>
    <name type="common">Canine roundworm</name>
    <dbReference type="NCBI Taxonomy" id="6265"/>
    <lineage>
        <taxon>Eukaryota</taxon>
        <taxon>Metazoa</taxon>
        <taxon>Ecdysozoa</taxon>
        <taxon>Nematoda</taxon>
        <taxon>Chromadorea</taxon>
        <taxon>Rhabditida</taxon>
        <taxon>Spirurina</taxon>
        <taxon>Ascaridomorpha</taxon>
        <taxon>Ascaridoidea</taxon>
        <taxon>Toxocaridae</taxon>
        <taxon>Toxocara</taxon>
    </lineage>
</organism>
<evidence type="ECO:0000313" key="2">
    <source>
        <dbReference type="EMBL" id="KHN85631.1"/>
    </source>
</evidence>
<evidence type="ECO:0000313" key="3">
    <source>
        <dbReference type="Proteomes" id="UP000031036"/>
    </source>
</evidence>
<feature type="compositionally biased region" description="Polar residues" evidence="1">
    <location>
        <begin position="87"/>
        <end position="103"/>
    </location>
</feature>
<name>A0A0B2VQ27_TOXCA</name>
<dbReference type="Proteomes" id="UP000031036">
    <property type="component" value="Unassembled WGS sequence"/>
</dbReference>
<comment type="caution">
    <text evidence="2">The sequence shown here is derived from an EMBL/GenBank/DDBJ whole genome shotgun (WGS) entry which is preliminary data.</text>
</comment>
<protein>
    <submittedName>
        <fullName evidence="2">Uncharacterized protein</fullName>
    </submittedName>
</protein>
<evidence type="ECO:0000256" key="1">
    <source>
        <dbReference type="SAM" id="MobiDB-lite"/>
    </source>
</evidence>
<accession>A0A0B2VQ27</accession>
<reference evidence="2 3" key="1">
    <citation type="submission" date="2014-11" db="EMBL/GenBank/DDBJ databases">
        <title>Genetic blueprint of the zoonotic pathogen Toxocara canis.</title>
        <authorList>
            <person name="Zhu X.-Q."/>
            <person name="Korhonen P.K."/>
            <person name="Cai H."/>
            <person name="Young N.D."/>
            <person name="Nejsum P."/>
            <person name="von Samson-Himmelstjerna G."/>
            <person name="Boag P.R."/>
            <person name="Tan P."/>
            <person name="Li Q."/>
            <person name="Min J."/>
            <person name="Yang Y."/>
            <person name="Wang X."/>
            <person name="Fang X."/>
            <person name="Hall R.S."/>
            <person name="Hofmann A."/>
            <person name="Sternberg P.W."/>
            <person name="Jex A.R."/>
            <person name="Gasser R.B."/>
        </authorList>
    </citation>
    <scope>NUCLEOTIDE SEQUENCE [LARGE SCALE GENOMIC DNA]</scope>
    <source>
        <strain evidence="2">PN_DK_2014</strain>
    </source>
</reference>
<gene>
    <name evidence="2" type="ORF">Tcan_01104</name>
</gene>
<keyword evidence="3" id="KW-1185">Reference proteome</keyword>
<proteinExistence type="predicted"/>
<dbReference type="AlphaFoldDB" id="A0A0B2VQ27"/>
<sequence length="103" mass="11429">MQAKSKRLCIPTHRACLDCDLLQPNSYAHIQHSGEEKYTITNPPASLPHPPDSIACLINRSTTPTRPGALLSQGRDNSTSRRKRRPSTQTRTAFQNSSALFIT</sequence>
<feature type="region of interest" description="Disordered" evidence="1">
    <location>
        <begin position="52"/>
        <end position="103"/>
    </location>
</feature>
<dbReference type="EMBL" id="JPKZ01000752">
    <property type="protein sequence ID" value="KHN85631.1"/>
    <property type="molecule type" value="Genomic_DNA"/>
</dbReference>
<feature type="non-terminal residue" evidence="2">
    <location>
        <position position="103"/>
    </location>
</feature>